<dbReference type="RefSeq" id="WP_250725512.1">
    <property type="nucleotide sequence ID" value="NZ_CP098400.1"/>
</dbReference>
<dbReference type="KEGG" id="alkq:M9189_06450"/>
<dbReference type="Proteomes" id="UP001056426">
    <property type="component" value="Chromosome"/>
</dbReference>
<dbReference type="PROSITE" id="PS51257">
    <property type="entry name" value="PROKAR_LIPOPROTEIN"/>
    <property type="match status" value="1"/>
</dbReference>
<feature type="domain" description="Putative auto-transporter adhesin head GIN" evidence="1">
    <location>
        <begin position="40"/>
        <end position="239"/>
    </location>
</feature>
<dbReference type="AlphaFoldDB" id="A0A9J6ZTM4"/>
<sequence length="256" mass="28140">MRKLLLILVSTFFVACEGILNIEIIGDGQPSDPILQRVGQFTSIDLYDSFELEIRSSDKQEVYIQAESNIVRYVNADVTDGRLFIQRLPNYDLVPRFPIKIIVTTPVLEEVNIYGNGKLLIDSLETPALKLNIYSRAKSELQDVLIDQLQLLSNSGGSVALDGVFRDLSFRQAGSGTSTITGYSDIARIIQEGSGIITANDLYANNINVSLFGSGLIYCRGLDGFSVLINDNGLVYYTGAEPDLIDIKGSGNLVRF</sequence>
<dbReference type="EMBL" id="CP098400">
    <property type="protein sequence ID" value="URW80990.1"/>
    <property type="molecule type" value="Genomic_DNA"/>
</dbReference>
<evidence type="ECO:0000313" key="2">
    <source>
        <dbReference type="EMBL" id="URW80990.1"/>
    </source>
</evidence>
<reference evidence="2" key="1">
    <citation type="submission" date="2022-05" db="EMBL/GenBank/DDBJ databases">
        <authorList>
            <person name="Sun X."/>
        </authorList>
    </citation>
    <scope>NUCLEOTIDE SEQUENCE</scope>
    <source>
        <strain evidence="2">Ai-910</strain>
    </source>
</reference>
<gene>
    <name evidence="2" type="ORF">M9189_06450</name>
</gene>
<dbReference type="InterPro" id="IPR021255">
    <property type="entry name" value="DUF2807"/>
</dbReference>
<organism evidence="2 3">
    <name type="scientific">Xiashengella succiniciproducens</name>
    <dbReference type="NCBI Taxonomy" id="2949635"/>
    <lineage>
        <taxon>Bacteria</taxon>
        <taxon>Pseudomonadati</taxon>
        <taxon>Bacteroidota</taxon>
        <taxon>Bacteroidia</taxon>
        <taxon>Marinilabiliales</taxon>
        <taxon>Marinilabiliaceae</taxon>
        <taxon>Xiashengella</taxon>
    </lineage>
</organism>
<evidence type="ECO:0000259" key="1">
    <source>
        <dbReference type="Pfam" id="PF10988"/>
    </source>
</evidence>
<reference evidence="2" key="2">
    <citation type="submission" date="2022-06" db="EMBL/GenBank/DDBJ databases">
        <title>Xiashengella guii gen. nov. sp. nov., a bacterium isolated form anaerobic digestion tank.</title>
        <authorList>
            <person name="Huang H."/>
        </authorList>
    </citation>
    <scope>NUCLEOTIDE SEQUENCE</scope>
    <source>
        <strain evidence="2">Ai-910</strain>
    </source>
</reference>
<accession>A0A9J6ZTM4</accession>
<keyword evidence="3" id="KW-1185">Reference proteome</keyword>
<evidence type="ECO:0000313" key="3">
    <source>
        <dbReference type="Proteomes" id="UP001056426"/>
    </source>
</evidence>
<protein>
    <submittedName>
        <fullName evidence="2">DUF2807 domain-containing protein</fullName>
    </submittedName>
</protein>
<name>A0A9J6ZTM4_9BACT</name>
<dbReference type="Gene3D" id="2.160.20.120">
    <property type="match status" value="1"/>
</dbReference>
<proteinExistence type="predicted"/>
<dbReference type="Pfam" id="PF10988">
    <property type="entry name" value="DUF2807"/>
    <property type="match status" value="1"/>
</dbReference>